<dbReference type="Proteomes" id="UP000016986">
    <property type="component" value="Unassembled WGS sequence"/>
</dbReference>
<reference evidence="1 2" key="1">
    <citation type="submission" date="2013-09" db="EMBL/GenBank/DDBJ databases">
        <title>Whole genome sequencing of Halarchaeum acidiphilum strain MH1-52-1.</title>
        <authorList>
            <person name="Shimane Y."/>
            <person name="Minegishi H."/>
            <person name="Nishi S."/>
            <person name="Echigo A."/>
            <person name="Shuto A."/>
            <person name="Konishi M."/>
            <person name="Ito T."/>
            <person name="Ohkuma M."/>
            <person name="Ohta Y."/>
            <person name="Nagano Y."/>
            <person name="Tsubouchi T."/>
            <person name="Mori K."/>
            <person name="Usui K."/>
            <person name="Kamekura M."/>
            <person name="Usami R."/>
            <person name="Takaki Y."/>
            <person name="Hatada Y."/>
        </authorList>
    </citation>
    <scope>NUCLEOTIDE SEQUENCE [LARGE SCALE GENOMIC DNA]</scope>
    <source>
        <strain evidence="1 2">JCM 16109</strain>
    </source>
</reference>
<organism evidence="1 2">
    <name type="scientific">Halarchaeum acidiphilum MH1-52-1</name>
    <dbReference type="NCBI Taxonomy" id="1261545"/>
    <lineage>
        <taxon>Archaea</taxon>
        <taxon>Methanobacteriati</taxon>
        <taxon>Methanobacteriota</taxon>
        <taxon>Stenosarchaea group</taxon>
        <taxon>Halobacteria</taxon>
        <taxon>Halobacteriales</taxon>
        <taxon>Halobacteriaceae</taxon>
    </lineage>
</organism>
<gene>
    <name evidence="1" type="ORF">MBEHAL_0796</name>
</gene>
<evidence type="ECO:0000313" key="2">
    <source>
        <dbReference type="Proteomes" id="UP000016986"/>
    </source>
</evidence>
<name>U2YE71_9EURY</name>
<accession>U2YE71</accession>
<dbReference type="AlphaFoldDB" id="U2YE71"/>
<proteinExistence type="predicted"/>
<dbReference type="EMBL" id="BATA01000013">
    <property type="protein sequence ID" value="GAD52036.1"/>
    <property type="molecule type" value="Genomic_DNA"/>
</dbReference>
<protein>
    <submittedName>
        <fullName evidence="1">Uncharacterized protein</fullName>
    </submittedName>
</protein>
<comment type="caution">
    <text evidence="1">The sequence shown here is derived from an EMBL/GenBank/DDBJ whole genome shotgun (WGS) entry which is preliminary data.</text>
</comment>
<keyword evidence="2" id="KW-1185">Reference proteome</keyword>
<sequence>MFEDVIWLSGCFASGPKCVLVATAIRVSRHTICSLASTDISGPVVV</sequence>
<evidence type="ECO:0000313" key="1">
    <source>
        <dbReference type="EMBL" id="GAD52036.1"/>
    </source>
</evidence>